<feature type="binding site" evidence="8">
    <location>
        <position position="58"/>
    </location>
    <ligand>
        <name>Mg(2+)</name>
        <dbReference type="ChEBI" id="CHEBI:18420"/>
    </ligand>
</feature>
<evidence type="ECO:0000313" key="11">
    <source>
        <dbReference type="Proteomes" id="UP000238205"/>
    </source>
</evidence>
<comment type="cofactor">
    <cofactor evidence="8">
        <name>Mg(2+)</name>
        <dbReference type="ChEBI" id="CHEBI:18420"/>
    </cofactor>
</comment>
<dbReference type="NCBIfam" id="TIGR00516">
    <property type="entry name" value="acpS"/>
    <property type="match status" value="1"/>
</dbReference>
<dbReference type="Proteomes" id="UP000238205">
    <property type="component" value="Unassembled WGS sequence"/>
</dbReference>
<organism evidence="10 11">
    <name type="scientific">Alkalibacterium olivapovliticus</name>
    <dbReference type="NCBI Taxonomy" id="99907"/>
    <lineage>
        <taxon>Bacteria</taxon>
        <taxon>Bacillati</taxon>
        <taxon>Bacillota</taxon>
        <taxon>Bacilli</taxon>
        <taxon>Lactobacillales</taxon>
        <taxon>Carnobacteriaceae</taxon>
        <taxon>Alkalibacterium</taxon>
    </lineage>
</organism>
<evidence type="ECO:0000256" key="6">
    <source>
        <dbReference type="ARBA" id="ARBA00023098"/>
    </source>
</evidence>
<dbReference type="RefSeq" id="WP_106194725.1">
    <property type="nucleotide sequence ID" value="NZ_PVTO01000020.1"/>
</dbReference>
<dbReference type="Pfam" id="PF01648">
    <property type="entry name" value="ACPS"/>
    <property type="match status" value="1"/>
</dbReference>
<dbReference type="InterPro" id="IPR004568">
    <property type="entry name" value="Ppantetheine-prot_Trfase_dom"/>
</dbReference>
<name>A0A2T0W5W7_9LACT</name>
<evidence type="ECO:0000256" key="1">
    <source>
        <dbReference type="ARBA" id="ARBA00022516"/>
    </source>
</evidence>
<dbReference type="InterPro" id="IPR037143">
    <property type="entry name" value="4-PPantetheinyl_Trfase_dom_sf"/>
</dbReference>
<evidence type="ECO:0000256" key="8">
    <source>
        <dbReference type="HAMAP-Rule" id="MF_00101"/>
    </source>
</evidence>
<dbReference type="GO" id="GO:0006633">
    <property type="term" value="P:fatty acid biosynthetic process"/>
    <property type="evidence" value="ECO:0007669"/>
    <property type="project" value="UniProtKB-UniRule"/>
</dbReference>
<evidence type="ECO:0000256" key="4">
    <source>
        <dbReference type="ARBA" id="ARBA00022832"/>
    </source>
</evidence>
<dbReference type="InterPro" id="IPR002582">
    <property type="entry name" value="ACPS"/>
</dbReference>
<keyword evidence="1 8" id="KW-0444">Lipid biosynthesis</keyword>
<keyword evidence="5 8" id="KW-0460">Magnesium</keyword>
<dbReference type="Gene3D" id="3.90.470.20">
    <property type="entry name" value="4'-phosphopantetheinyl transferase domain"/>
    <property type="match status" value="1"/>
</dbReference>
<comment type="function">
    <text evidence="8">Transfers the 4'-phosphopantetheine moiety from coenzyme A to a Ser of acyl-carrier-protein.</text>
</comment>
<dbReference type="EC" id="2.7.8.7" evidence="8"/>
<keyword evidence="3 8" id="KW-0479">Metal-binding</keyword>
<dbReference type="GO" id="GO:0005737">
    <property type="term" value="C:cytoplasm"/>
    <property type="evidence" value="ECO:0007669"/>
    <property type="project" value="UniProtKB-SubCell"/>
</dbReference>
<comment type="catalytic activity">
    <reaction evidence="8">
        <text>apo-[ACP] + CoA = holo-[ACP] + adenosine 3',5'-bisphosphate + H(+)</text>
        <dbReference type="Rhea" id="RHEA:12068"/>
        <dbReference type="Rhea" id="RHEA-COMP:9685"/>
        <dbReference type="Rhea" id="RHEA-COMP:9690"/>
        <dbReference type="ChEBI" id="CHEBI:15378"/>
        <dbReference type="ChEBI" id="CHEBI:29999"/>
        <dbReference type="ChEBI" id="CHEBI:57287"/>
        <dbReference type="ChEBI" id="CHEBI:58343"/>
        <dbReference type="ChEBI" id="CHEBI:64479"/>
        <dbReference type="EC" id="2.7.8.7"/>
    </reaction>
</comment>
<accession>A0A2T0W5W7</accession>
<dbReference type="InterPro" id="IPR008278">
    <property type="entry name" value="4-PPantetheinyl_Trfase_dom"/>
</dbReference>
<feature type="binding site" evidence="8">
    <location>
        <position position="8"/>
    </location>
    <ligand>
        <name>Mg(2+)</name>
        <dbReference type="ChEBI" id="CHEBI:18420"/>
    </ligand>
</feature>
<comment type="similarity">
    <text evidence="8">Belongs to the P-Pant transferase superfamily. AcpS family.</text>
</comment>
<proteinExistence type="inferred from homology"/>
<comment type="subcellular location">
    <subcellularLocation>
        <location evidence="8">Cytoplasm</location>
    </subcellularLocation>
</comment>
<dbReference type="NCBIfam" id="TIGR00556">
    <property type="entry name" value="pantethn_trn"/>
    <property type="match status" value="1"/>
</dbReference>
<sequence length="117" mass="12805">MIVGIGLDVVDIERINKAYIRRPSFAGRVLTHKELELFNALSGTRQIEFLAGRFSAKEAYSKALGTGIGKLTFLDVEILPDNLGKPVLSSKAHPCKAWVSISHTETVAVAQVILEEK</sequence>
<keyword evidence="4 8" id="KW-0276">Fatty acid metabolism</keyword>
<evidence type="ECO:0000256" key="5">
    <source>
        <dbReference type="ARBA" id="ARBA00022842"/>
    </source>
</evidence>
<evidence type="ECO:0000256" key="2">
    <source>
        <dbReference type="ARBA" id="ARBA00022679"/>
    </source>
</evidence>
<evidence type="ECO:0000259" key="9">
    <source>
        <dbReference type="Pfam" id="PF01648"/>
    </source>
</evidence>
<keyword evidence="11" id="KW-1185">Reference proteome</keyword>
<keyword evidence="6 8" id="KW-0443">Lipid metabolism</keyword>
<keyword evidence="2 8" id="KW-0808">Transferase</keyword>
<keyword evidence="7 8" id="KW-0275">Fatty acid biosynthesis</keyword>
<evidence type="ECO:0000313" key="10">
    <source>
        <dbReference type="EMBL" id="PRY80944.1"/>
    </source>
</evidence>
<dbReference type="OrthoDB" id="517356at2"/>
<dbReference type="EMBL" id="PVTO01000020">
    <property type="protein sequence ID" value="PRY80944.1"/>
    <property type="molecule type" value="Genomic_DNA"/>
</dbReference>
<dbReference type="GO" id="GO:0008897">
    <property type="term" value="F:holo-[acyl-carrier-protein] synthase activity"/>
    <property type="evidence" value="ECO:0007669"/>
    <property type="project" value="UniProtKB-UniRule"/>
</dbReference>
<dbReference type="HAMAP" id="MF_00101">
    <property type="entry name" value="AcpS"/>
    <property type="match status" value="1"/>
</dbReference>
<evidence type="ECO:0000256" key="3">
    <source>
        <dbReference type="ARBA" id="ARBA00022723"/>
    </source>
</evidence>
<reference evidence="10 11" key="1">
    <citation type="submission" date="2018-03" db="EMBL/GenBank/DDBJ databases">
        <title>Genomic Encyclopedia of Archaeal and Bacterial Type Strains, Phase II (KMG-II): from individual species to whole genera.</title>
        <authorList>
            <person name="Goeker M."/>
        </authorList>
    </citation>
    <scope>NUCLEOTIDE SEQUENCE [LARGE SCALE GENOMIC DNA]</scope>
    <source>
        <strain evidence="10 11">DSM 13175</strain>
    </source>
</reference>
<protein>
    <recommendedName>
        <fullName evidence="8">Holo-[acyl-carrier-protein] synthase</fullName>
        <shortName evidence="8">Holo-ACP synthase</shortName>
        <ecNumber evidence="8">2.7.8.7</ecNumber>
    </recommendedName>
    <alternativeName>
        <fullName evidence="8">4'-phosphopantetheinyl transferase AcpS</fullName>
    </alternativeName>
</protein>
<dbReference type="GO" id="GO:0000287">
    <property type="term" value="F:magnesium ion binding"/>
    <property type="evidence" value="ECO:0007669"/>
    <property type="project" value="UniProtKB-UniRule"/>
</dbReference>
<comment type="caution">
    <text evidence="10">The sequence shown here is derived from an EMBL/GenBank/DDBJ whole genome shotgun (WGS) entry which is preliminary data.</text>
</comment>
<gene>
    <name evidence="8" type="primary">acpS</name>
    <name evidence="10" type="ORF">CLV38_1204</name>
</gene>
<dbReference type="SUPFAM" id="SSF56214">
    <property type="entry name" value="4'-phosphopantetheinyl transferase"/>
    <property type="match status" value="1"/>
</dbReference>
<evidence type="ECO:0000256" key="7">
    <source>
        <dbReference type="ARBA" id="ARBA00023160"/>
    </source>
</evidence>
<keyword evidence="8" id="KW-0963">Cytoplasm</keyword>
<feature type="domain" description="4'-phosphopantetheinyl transferase" evidence="9">
    <location>
        <begin position="4"/>
        <end position="110"/>
    </location>
</feature>
<dbReference type="AlphaFoldDB" id="A0A2T0W5W7"/>